<dbReference type="Proteomes" id="UP000621500">
    <property type="component" value="Unassembled WGS sequence"/>
</dbReference>
<comment type="caution">
    <text evidence="1">The sequence shown here is derived from an EMBL/GenBank/DDBJ whole genome shotgun (WGS) entry which is preliminary data.</text>
</comment>
<evidence type="ECO:0000313" key="1">
    <source>
        <dbReference type="EMBL" id="GIH00348.1"/>
    </source>
</evidence>
<dbReference type="SUPFAM" id="SSF50952">
    <property type="entry name" value="Soluble quinoprotein glucose dehydrogenase"/>
    <property type="match status" value="1"/>
</dbReference>
<keyword evidence="2" id="KW-1185">Reference proteome</keyword>
<dbReference type="EMBL" id="BONX01000052">
    <property type="protein sequence ID" value="GIH00348.1"/>
    <property type="molecule type" value="Genomic_DNA"/>
</dbReference>
<proteinExistence type="predicted"/>
<dbReference type="InterPro" id="IPR015943">
    <property type="entry name" value="WD40/YVTN_repeat-like_dom_sf"/>
</dbReference>
<dbReference type="Gene3D" id="2.130.10.10">
    <property type="entry name" value="YVTN repeat-like/Quinoprotein amine dehydrogenase"/>
    <property type="match status" value="1"/>
</dbReference>
<dbReference type="InterPro" id="IPR011041">
    <property type="entry name" value="Quinoprot_gluc/sorb_DH_b-prop"/>
</dbReference>
<sequence length="67" mass="7258">MHGHPVAAVADRWGAVWVWDLTTRRQIGPALVVPNHVTALTVSPDGHIVVCFGRDIAVFTSDSLRQG</sequence>
<protein>
    <submittedName>
        <fullName evidence="1">Uncharacterized protein</fullName>
    </submittedName>
</protein>
<accession>A0ABQ4F0F4</accession>
<name>A0ABQ4F0F4_9ACTN</name>
<reference evidence="1 2" key="1">
    <citation type="submission" date="2021-01" db="EMBL/GenBank/DDBJ databases">
        <title>Whole genome shotgun sequence of Plantactinospora mayteni NBRC 109088.</title>
        <authorList>
            <person name="Komaki H."/>
            <person name="Tamura T."/>
        </authorList>
    </citation>
    <scope>NUCLEOTIDE SEQUENCE [LARGE SCALE GENOMIC DNA]</scope>
    <source>
        <strain evidence="1 2">NBRC 109088</strain>
    </source>
</reference>
<organism evidence="1 2">
    <name type="scientific">Plantactinospora mayteni</name>
    <dbReference type="NCBI Taxonomy" id="566021"/>
    <lineage>
        <taxon>Bacteria</taxon>
        <taxon>Bacillati</taxon>
        <taxon>Actinomycetota</taxon>
        <taxon>Actinomycetes</taxon>
        <taxon>Micromonosporales</taxon>
        <taxon>Micromonosporaceae</taxon>
        <taxon>Plantactinospora</taxon>
    </lineage>
</organism>
<gene>
    <name evidence="1" type="ORF">Pma05_69200</name>
</gene>
<evidence type="ECO:0000313" key="2">
    <source>
        <dbReference type="Proteomes" id="UP000621500"/>
    </source>
</evidence>